<dbReference type="EMBL" id="CP106883">
    <property type="protein sequence ID" value="UYG53969.1"/>
    <property type="molecule type" value="Genomic_DNA"/>
</dbReference>
<protein>
    <submittedName>
        <fullName evidence="3">P-type conjugative transfer protein TrbJ</fullName>
    </submittedName>
</protein>
<reference evidence="3" key="1">
    <citation type="submission" date="2022-09" db="EMBL/GenBank/DDBJ databases">
        <title>The complete genome of Acidovorax sp. 5MLIR.</title>
        <authorList>
            <person name="Liu L."/>
            <person name="Yue J."/>
            <person name="Yang F."/>
            <person name="Yuan J."/>
            <person name="Li L."/>
        </authorList>
    </citation>
    <scope>NUCLEOTIDE SEQUENCE</scope>
    <source>
        <strain evidence="3">5MLIR</strain>
        <plasmid evidence="3">unnamed2</plasmid>
    </source>
</reference>
<keyword evidence="4" id="KW-1185">Reference proteome</keyword>
<evidence type="ECO:0000256" key="1">
    <source>
        <dbReference type="SAM" id="Phobius"/>
    </source>
</evidence>
<organism evidence="3 4">
    <name type="scientific">Comamonas endophytica</name>
    <dbReference type="NCBI Taxonomy" id="2949090"/>
    <lineage>
        <taxon>Bacteria</taxon>
        <taxon>Pseudomonadati</taxon>
        <taxon>Pseudomonadota</taxon>
        <taxon>Betaproteobacteria</taxon>
        <taxon>Burkholderiales</taxon>
        <taxon>Comamonadaceae</taxon>
        <taxon>Comamonas</taxon>
    </lineage>
</organism>
<keyword evidence="3" id="KW-0614">Plasmid</keyword>
<evidence type="ECO:0000313" key="3">
    <source>
        <dbReference type="EMBL" id="UYG54008.1"/>
    </source>
</evidence>
<feature type="transmembrane region" description="Helical" evidence="1">
    <location>
        <begin position="9"/>
        <end position="31"/>
    </location>
</feature>
<sequence length="257" mass="28930">MRNISHKSFGLHASAAIMASVLIGSVFYLSAPKPAHAIYCSNCATWYHQMREYAEAVSTNLNTAKQLQTQISQYNDMVKQGMSLPSRNFKNITRDLENIADVYRGTQAIGRNISNLEEAFKQQFPGYQTYLQSSSRASEMMPSRYEKWDRQGQDNARTAMLSAGMNISTFASEEAQLRTLVSRSQNAEGRLQAIQAGNEIAASNVQQLQKLRDLLATQIQMQSNYMAQEQERMSIENALQQQRSSMIINDTGLDKGY</sequence>
<keyword evidence="1" id="KW-0472">Membrane</keyword>
<accession>A0ABY6GGN4</accession>
<proteinExistence type="predicted"/>
<evidence type="ECO:0000313" key="2">
    <source>
        <dbReference type="EMBL" id="UYG53969.1"/>
    </source>
</evidence>
<geneLocation type="plasmid" evidence="3 4">
    <name>unnamed2</name>
</geneLocation>
<dbReference type="EMBL" id="CP106883">
    <property type="protein sequence ID" value="UYG54008.1"/>
    <property type="molecule type" value="Genomic_DNA"/>
</dbReference>
<dbReference type="InterPro" id="IPR014147">
    <property type="entry name" value="T4SS_TrbJ"/>
</dbReference>
<evidence type="ECO:0000313" key="4">
    <source>
        <dbReference type="Proteomes" id="UP001162800"/>
    </source>
</evidence>
<gene>
    <name evidence="3" type="primary">trbJ</name>
    <name evidence="3" type="ORF">M9799_19960</name>
    <name evidence="2" type="ORF">M9799_20400</name>
</gene>
<name>A0ABY6GGN4_9BURK</name>
<dbReference type="RefSeq" id="WP_231045128.1">
    <property type="nucleotide sequence ID" value="NZ_CP106883.1"/>
</dbReference>
<dbReference type="Proteomes" id="UP001162800">
    <property type="component" value="Plasmid unnamed2"/>
</dbReference>
<dbReference type="NCBIfam" id="TIGR02780">
    <property type="entry name" value="TrbJ_Ti"/>
    <property type="match status" value="1"/>
</dbReference>
<keyword evidence="1" id="KW-1133">Transmembrane helix</keyword>
<keyword evidence="1" id="KW-0812">Transmembrane</keyword>